<dbReference type="InterPro" id="IPR006483">
    <property type="entry name" value="CRISPR-assoc_Cas3_HD"/>
</dbReference>
<dbReference type="Proteomes" id="UP000298595">
    <property type="component" value="Chromosome"/>
</dbReference>
<evidence type="ECO:0000256" key="1">
    <source>
        <dbReference type="ARBA" id="ARBA00006847"/>
    </source>
</evidence>
<keyword evidence="8" id="KW-0051">Antiviral defense</keyword>
<keyword evidence="12" id="KW-0255">Endonuclease</keyword>
<dbReference type="PROSITE" id="PS51192">
    <property type="entry name" value="HELICASE_ATP_BIND_1"/>
    <property type="match status" value="1"/>
</dbReference>
<keyword evidence="4" id="KW-0547">Nucleotide-binding</keyword>
<dbReference type="GO" id="GO:0005524">
    <property type="term" value="F:ATP binding"/>
    <property type="evidence" value="ECO:0007669"/>
    <property type="project" value="UniProtKB-KW"/>
</dbReference>
<organism evidence="12 13">
    <name type="scientific">Azospirillum argentinense</name>
    <dbReference type="NCBI Taxonomy" id="2970906"/>
    <lineage>
        <taxon>Bacteria</taxon>
        <taxon>Pseudomonadati</taxon>
        <taxon>Pseudomonadota</taxon>
        <taxon>Alphaproteobacteria</taxon>
        <taxon>Rhodospirillales</taxon>
        <taxon>Azospirillaceae</taxon>
        <taxon>Azospirillum</taxon>
    </lineage>
</organism>
<evidence type="ECO:0000256" key="9">
    <source>
        <dbReference type="SAM" id="MobiDB-lite"/>
    </source>
</evidence>
<dbReference type="GO" id="GO:0016787">
    <property type="term" value="F:hydrolase activity"/>
    <property type="evidence" value="ECO:0007669"/>
    <property type="project" value="UniProtKB-KW"/>
</dbReference>
<dbReference type="Gene3D" id="3.40.50.300">
    <property type="entry name" value="P-loop containing nucleotide triphosphate hydrolases"/>
    <property type="match status" value="2"/>
</dbReference>
<gene>
    <name evidence="12" type="ORF">D3093_11930</name>
</gene>
<evidence type="ECO:0000256" key="2">
    <source>
        <dbReference type="ARBA" id="ARBA00009046"/>
    </source>
</evidence>
<dbReference type="NCBIfam" id="TIGR01596">
    <property type="entry name" value="cas3_HD"/>
    <property type="match status" value="1"/>
</dbReference>
<dbReference type="GO" id="GO:0003676">
    <property type="term" value="F:nucleic acid binding"/>
    <property type="evidence" value="ECO:0007669"/>
    <property type="project" value="InterPro"/>
</dbReference>
<keyword evidence="7" id="KW-0067">ATP-binding</keyword>
<dbReference type="SMART" id="SM00487">
    <property type="entry name" value="DEXDc"/>
    <property type="match status" value="1"/>
</dbReference>
<dbReference type="GO" id="GO:0004386">
    <property type="term" value="F:helicase activity"/>
    <property type="evidence" value="ECO:0007669"/>
    <property type="project" value="UniProtKB-KW"/>
</dbReference>
<dbReference type="EMBL" id="CP032321">
    <property type="protein sequence ID" value="QCN95912.1"/>
    <property type="molecule type" value="Genomic_DNA"/>
</dbReference>
<evidence type="ECO:0000313" key="13">
    <source>
        <dbReference type="Proteomes" id="UP000298595"/>
    </source>
</evidence>
<dbReference type="CDD" id="cd09641">
    <property type="entry name" value="Cas3''_I"/>
    <property type="match status" value="1"/>
</dbReference>
<name>A0A4D8PAT5_9PROT</name>
<dbReference type="InterPro" id="IPR027417">
    <property type="entry name" value="P-loop_NTPase"/>
</dbReference>
<evidence type="ECO:0000256" key="4">
    <source>
        <dbReference type="ARBA" id="ARBA00022741"/>
    </source>
</evidence>
<feature type="domain" description="Helicase ATP-binding" evidence="10">
    <location>
        <begin position="235"/>
        <end position="427"/>
    </location>
</feature>
<evidence type="ECO:0000256" key="8">
    <source>
        <dbReference type="ARBA" id="ARBA00023118"/>
    </source>
</evidence>
<dbReference type="Gene3D" id="1.10.3210.30">
    <property type="match status" value="1"/>
</dbReference>
<reference evidence="12 13" key="1">
    <citation type="submission" date="2018-09" db="EMBL/GenBank/DDBJ databases">
        <title>Whole genome based analysis of evolution and adaptive divergence in Indian and Brazilian strains of Azospirillum brasilense.</title>
        <authorList>
            <person name="Singh C."/>
            <person name="Tripathi A.K."/>
        </authorList>
    </citation>
    <scope>NUCLEOTIDE SEQUENCE [LARGE SCALE GENOMIC DNA]</scope>
    <source>
        <strain evidence="12 13">MTCC4035</strain>
    </source>
</reference>
<feature type="domain" description="HD Cas3-type" evidence="11">
    <location>
        <begin position="11"/>
        <end position="179"/>
    </location>
</feature>
<evidence type="ECO:0000259" key="11">
    <source>
        <dbReference type="PROSITE" id="PS51643"/>
    </source>
</evidence>
<dbReference type="Pfam" id="PF22590">
    <property type="entry name" value="Cas3-like_C_2"/>
    <property type="match status" value="1"/>
</dbReference>
<dbReference type="InterPro" id="IPR054712">
    <property type="entry name" value="Cas3-like_dom"/>
</dbReference>
<dbReference type="AlphaFoldDB" id="A0A4D8PAT5"/>
<evidence type="ECO:0000256" key="6">
    <source>
        <dbReference type="ARBA" id="ARBA00022806"/>
    </source>
</evidence>
<keyword evidence="12" id="KW-0540">Nuclease</keyword>
<dbReference type="Pfam" id="PF00270">
    <property type="entry name" value="DEAD"/>
    <property type="match status" value="1"/>
</dbReference>
<evidence type="ECO:0000256" key="7">
    <source>
        <dbReference type="ARBA" id="ARBA00022840"/>
    </source>
</evidence>
<dbReference type="PROSITE" id="PS51643">
    <property type="entry name" value="HD_CAS3"/>
    <property type="match status" value="1"/>
</dbReference>
<sequence>MAWYAHTPKIPGDPWEPLREHLLRVAARAEGFAAVLFPGSAWAGAWARVLGLLHDAGKYAEAFQRLLNGENIRIDHSTAGAVLALERYGKDSPVGWLLAYAVAGHHAGLPDGGMGGNEGASLTVRLRKAKLPGSVRAEVLREIGPLLPAELPLPTFVDWFAVALFARMIFSCLTDADALATEGYSDPEQAALRGGQPDLPTLAAALRMHLVGKAAKATPSDVNRIRTEVLERCRDAAALPPGLFSLAVPTGGGKTLSSLSFALEHAQRHGLRRVIYVIPYLSIIEQTAETFREDAFAGLPGAVLEHHSAYAPPGGFDDRDEEGVGPDRHKLASENWDSPVTVTTAVQFFESFFAARPSRCRKLHNVARSVIVLDEAQLLPLPHLRPCLALLDALARDYGCTILLSTATQPALDRDRPLAFGLTGIRPIMPEDGAPALHKAMERVTVEHAGLLDDEALADRMRNATQALCVLDTRGHAADLYRALRDREVEGLYHLSAAMCAEHRSTVLAAIRADLAEGRPCRVVSTQLVEAGVDVDFPLVLRAMAGLDSIIQSAGRCNREGRPGLFGRVVVFDTARRNGLSDLNRRRDLTREIMDGRPWDRALHPDVIATYFRRLYSADKRKRTASGGDPYDRTEAWSRLATTNRRDAIPFRAVAADFHLIDNDQAAVIVPYTEEAQRWADALRATERPGAIARKLQRFIVTIPRGQLAQLMVAGIVKAIGEHGQFLLLTDLSYYDDAALGLVTRDPRDRTEVENVV</sequence>
<dbReference type="GO" id="GO:0046872">
    <property type="term" value="F:metal ion binding"/>
    <property type="evidence" value="ECO:0007669"/>
    <property type="project" value="UniProtKB-KW"/>
</dbReference>
<dbReference type="SUPFAM" id="SSF52540">
    <property type="entry name" value="P-loop containing nucleoside triphosphate hydrolases"/>
    <property type="match status" value="1"/>
</dbReference>
<dbReference type="KEGG" id="aare:D3093_11930"/>
<proteinExistence type="inferred from homology"/>
<evidence type="ECO:0000313" key="12">
    <source>
        <dbReference type="EMBL" id="QCN95912.1"/>
    </source>
</evidence>
<protein>
    <submittedName>
        <fullName evidence="12">CRISPR-associated endonuclease Cas3</fullName>
    </submittedName>
</protein>
<dbReference type="GO" id="GO:0051607">
    <property type="term" value="P:defense response to virus"/>
    <property type="evidence" value="ECO:0007669"/>
    <property type="project" value="UniProtKB-KW"/>
</dbReference>
<dbReference type="InterPro" id="IPR011545">
    <property type="entry name" value="DEAD/DEAH_box_helicase_dom"/>
</dbReference>
<evidence type="ECO:0000256" key="5">
    <source>
        <dbReference type="ARBA" id="ARBA00022801"/>
    </source>
</evidence>
<keyword evidence="5" id="KW-0378">Hydrolase</keyword>
<dbReference type="InterPro" id="IPR038257">
    <property type="entry name" value="CRISPR-assoc_Cas3_HD_sf"/>
</dbReference>
<dbReference type="RefSeq" id="WP_137115625.1">
    <property type="nucleotide sequence ID" value="NZ_CP032321.1"/>
</dbReference>
<keyword evidence="6" id="KW-0347">Helicase</keyword>
<dbReference type="CDD" id="cd17930">
    <property type="entry name" value="DEXHc_cas3"/>
    <property type="match status" value="1"/>
</dbReference>
<comment type="similarity">
    <text evidence="2">In the central section; belongs to the CRISPR-associated helicase Cas3 family.</text>
</comment>
<dbReference type="InterPro" id="IPR014001">
    <property type="entry name" value="Helicase_ATP-bd"/>
</dbReference>
<evidence type="ECO:0000256" key="3">
    <source>
        <dbReference type="ARBA" id="ARBA00022723"/>
    </source>
</evidence>
<dbReference type="Pfam" id="PF18019">
    <property type="entry name" value="Cas3_HD"/>
    <property type="match status" value="1"/>
</dbReference>
<feature type="region of interest" description="Disordered" evidence="9">
    <location>
        <begin position="310"/>
        <end position="332"/>
    </location>
</feature>
<dbReference type="GO" id="GO:0004519">
    <property type="term" value="F:endonuclease activity"/>
    <property type="evidence" value="ECO:0007669"/>
    <property type="project" value="UniProtKB-KW"/>
</dbReference>
<evidence type="ECO:0000259" key="10">
    <source>
        <dbReference type="PROSITE" id="PS51192"/>
    </source>
</evidence>
<comment type="similarity">
    <text evidence="1">In the N-terminal section; belongs to the CRISPR-associated nuclease Cas3-HD family.</text>
</comment>
<dbReference type="SUPFAM" id="SSF109604">
    <property type="entry name" value="HD-domain/PDEase-like"/>
    <property type="match status" value="1"/>
</dbReference>
<keyword evidence="3" id="KW-0479">Metal-binding</keyword>
<accession>A0A4D8PAT5</accession>